<keyword evidence="2" id="KW-1185">Reference proteome</keyword>
<reference evidence="1" key="1">
    <citation type="journal article" date="2014" name="Int. J. Syst. Evol. Microbiol.">
        <title>Complete genome sequence of Corynebacterium casei LMG S-19264T (=DSM 44701T), isolated from a smear-ripened cheese.</title>
        <authorList>
            <consortium name="US DOE Joint Genome Institute (JGI-PGF)"/>
            <person name="Walter F."/>
            <person name="Albersmeier A."/>
            <person name="Kalinowski J."/>
            <person name="Ruckert C."/>
        </authorList>
    </citation>
    <scope>NUCLEOTIDE SEQUENCE</scope>
    <source>
        <strain evidence="1">JCM 4122</strain>
    </source>
</reference>
<comment type="caution">
    <text evidence="1">The sequence shown here is derived from an EMBL/GenBank/DDBJ whole genome shotgun (WGS) entry which is preliminary data.</text>
</comment>
<name>A0A919BTN6_STRFL</name>
<evidence type="ECO:0000313" key="1">
    <source>
        <dbReference type="EMBL" id="GHG13063.1"/>
    </source>
</evidence>
<dbReference type="RefSeq" id="WP_190043250.1">
    <property type="nucleotide sequence ID" value="NZ_BNBE01000002.1"/>
</dbReference>
<dbReference type="EMBL" id="BNBE01000002">
    <property type="protein sequence ID" value="GHG13063.1"/>
    <property type="molecule type" value="Genomic_DNA"/>
</dbReference>
<dbReference type="AlphaFoldDB" id="A0A919BTN6"/>
<dbReference type="Pfam" id="PF13455">
    <property type="entry name" value="MUG113"/>
    <property type="match status" value="1"/>
</dbReference>
<organism evidence="1 2">
    <name type="scientific">Streptomyces filamentosus</name>
    <name type="common">Streptomyces roseosporus</name>
    <dbReference type="NCBI Taxonomy" id="67294"/>
    <lineage>
        <taxon>Bacteria</taxon>
        <taxon>Bacillati</taxon>
        <taxon>Actinomycetota</taxon>
        <taxon>Actinomycetes</taxon>
        <taxon>Kitasatosporales</taxon>
        <taxon>Streptomycetaceae</taxon>
        <taxon>Streptomyces</taxon>
    </lineage>
</organism>
<sequence length="266" mass="30249">MNSTDESFVYVIGIMDLDREGPIEKERVKIGKAEDIDKRTKTFQTASPHPIAIIATYPGAEDLEYALHSWFQSRRIGLQLDTGRYRGEWFNFKDIDPLPLINHAVHVIRSRHLEWISAPDREKANQKAARSTNLATKRIHSLGDELQRLLNMGTRIQAEADLVLALGFSPQSKADEELRELAFTEHVYLINLLAERVETCAEDLRATLRVARQAGVLDQDDAKAATDRTAEITSSSPDLVTLIEEWRNWTPPGLTDFMDWFARPPQ</sequence>
<evidence type="ECO:0008006" key="3">
    <source>
        <dbReference type="Google" id="ProtNLM"/>
    </source>
</evidence>
<gene>
    <name evidence="1" type="ORF">GCM10017667_53440</name>
</gene>
<protein>
    <recommendedName>
        <fullName evidence="3">GIY-YIG nuclease family protein</fullName>
    </recommendedName>
</protein>
<accession>A0A919BTN6</accession>
<reference evidence="1" key="2">
    <citation type="submission" date="2020-09" db="EMBL/GenBank/DDBJ databases">
        <authorList>
            <person name="Sun Q."/>
            <person name="Ohkuma M."/>
        </authorList>
    </citation>
    <scope>NUCLEOTIDE SEQUENCE</scope>
    <source>
        <strain evidence="1">JCM 4122</strain>
    </source>
</reference>
<proteinExistence type="predicted"/>
<dbReference type="Proteomes" id="UP000632849">
    <property type="component" value="Unassembled WGS sequence"/>
</dbReference>
<evidence type="ECO:0000313" key="2">
    <source>
        <dbReference type="Proteomes" id="UP000632849"/>
    </source>
</evidence>